<dbReference type="InterPro" id="IPR011990">
    <property type="entry name" value="TPR-like_helical_dom_sf"/>
</dbReference>
<dbReference type="EMBL" id="SGPM01000053">
    <property type="protein sequence ID" value="THH31240.1"/>
    <property type="molecule type" value="Genomic_DNA"/>
</dbReference>
<evidence type="ECO:0000313" key="2">
    <source>
        <dbReference type="EMBL" id="THH31240.1"/>
    </source>
</evidence>
<proteinExistence type="predicted"/>
<feature type="compositionally biased region" description="Basic and acidic residues" evidence="1">
    <location>
        <begin position="650"/>
        <end position="667"/>
    </location>
</feature>
<dbReference type="SUPFAM" id="SSF48452">
    <property type="entry name" value="TPR-like"/>
    <property type="match status" value="1"/>
</dbReference>
<dbReference type="OrthoDB" id="3261813at2759"/>
<comment type="caution">
    <text evidence="2">The sequence shown here is derived from an EMBL/GenBank/DDBJ whole genome shotgun (WGS) entry which is preliminary data.</text>
</comment>
<feature type="compositionally biased region" description="Basic residues" evidence="1">
    <location>
        <begin position="668"/>
        <end position="680"/>
    </location>
</feature>
<feature type="compositionally biased region" description="Basic and acidic residues" evidence="1">
    <location>
        <begin position="491"/>
        <end position="511"/>
    </location>
</feature>
<dbReference type="Proteomes" id="UP000308730">
    <property type="component" value="Unassembled WGS sequence"/>
</dbReference>
<evidence type="ECO:0000313" key="3">
    <source>
        <dbReference type="Proteomes" id="UP000308730"/>
    </source>
</evidence>
<sequence length="680" mass="74336">MTEPLHEAIEIYQQCLQYMSEDDSQHIEVLCGLSDALRLRYKHDGQSADVDSSVSLAHKALDSAAIAPEGKAKAFSAIANALKARDDPFLVESVRDLGEALKDRYKSSGSIADIDRALDLQRQASSSCPPSHPAFAEYLGSLIDMLFSRYHISGMPGDLEEALVHCRKIVKLRPDDRIQHLIRISQTLWGLSARYAQTSDPRDLEQMRRLRETVLEFDAKGDMSFTVDILKRNAAVLPGETPTEADSKIAGNEEGRGLYTSVTDRVQILILTANMHTLRFDETKATEDFTQAEQTYREALDMLPDRNKEKRREEGRTEDLDRAISFAEAALAATRPHSRAHALQESQLGNLIAQHYWDVSDDHNISQLLAAIEHFRSVCDAPECPLYIRFHASLYWSAIAAEHTFADLFSIMMDGYRASFDLLPQLAWLGADTRASLHAIQQSAGLPADAATFALTEGKEKEAVGFLEPVTRKPTPKAKAKAVDVDLSSDPDDHPTRKGKAEAKGKGKEVVLSEAADLTSSSEHDIPDPDSDNPSDGDVPPTRKQTRSKLGQSKTICDAHSLEPPEEDVAEGGPRCVRHVAKHYDPANGGEVEVALGAPRSKGRKDIVKEAEPEAGVPEHWTGGKVKKAVVTAAGSARKNKGHTAASAAHVDDSEGEDRTPGAAKHEVRGHRGAAGKKKA</sequence>
<organism evidence="2 3">
    <name type="scientific">Antrodiella citrinella</name>
    <dbReference type="NCBI Taxonomy" id="2447956"/>
    <lineage>
        <taxon>Eukaryota</taxon>
        <taxon>Fungi</taxon>
        <taxon>Dikarya</taxon>
        <taxon>Basidiomycota</taxon>
        <taxon>Agaricomycotina</taxon>
        <taxon>Agaricomycetes</taxon>
        <taxon>Polyporales</taxon>
        <taxon>Steccherinaceae</taxon>
        <taxon>Antrodiella</taxon>
    </lineage>
</organism>
<gene>
    <name evidence="2" type="ORF">EUX98_g2957</name>
</gene>
<keyword evidence="3" id="KW-1185">Reference proteome</keyword>
<feature type="region of interest" description="Disordered" evidence="1">
    <location>
        <begin position="466"/>
        <end position="574"/>
    </location>
</feature>
<accession>A0A4S4N625</accession>
<name>A0A4S4N625_9APHY</name>
<dbReference type="Gene3D" id="1.25.40.10">
    <property type="entry name" value="Tetratricopeptide repeat domain"/>
    <property type="match status" value="1"/>
</dbReference>
<reference evidence="2 3" key="1">
    <citation type="submission" date="2019-02" db="EMBL/GenBank/DDBJ databases">
        <title>Genome sequencing of the rare red list fungi Antrodiella citrinella (Flaviporus citrinellus).</title>
        <authorList>
            <person name="Buettner E."/>
            <person name="Kellner H."/>
        </authorList>
    </citation>
    <scope>NUCLEOTIDE SEQUENCE [LARGE SCALE GENOMIC DNA]</scope>
    <source>
        <strain evidence="2 3">DSM 108506</strain>
    </source>
</reference>
<feature type="region of interest" description="Disordered" evidence="1">
    <location>
        <begin position="634"/>
        <end position="680"/>
    </location>
</feature>
<evidence type="ECO:0000256" key="1">
    <source>
        <dbReference type="SAM" id="MobiDB-lite"/>
    </source>
</evidence>
<protein>
    <submittedName>
        <fullName evidence="2">Uncharacterized protein</fullName>
    </submittedName>
</protein>
<dbReference type="AlphaFoldDB" id="A0A4S4N625"/>